<proteinExistence type="predicted"/>
<dbReference type="Proteomes" id="UP001066276">
    <property type="component" value="Chromosome 2_1"/>
</dbReference>
<gene>
    <name evidence="1" type="ORF">NDU88_006139</name>
</gene>
<organism evidence="1 2">
    <name type="scientific">Pleurodeles waltl</name>
    <name type="common">Iberian ribbed newt</name>
    <dbReference type="NCBI Taxonomy" id="8319"/>
    <lineage>
        <taxon>Eukaryota</taxon>
        <taxon>Metazoa</taxon>
        <taxon>Chordata</taxon>
        <taxon>Craniata</taxon>
        <taxon>Vertebrata</taxon>
        <taxon>Euteleostomi</taxon>
        <taxon>Amphibia</taxon>
        <taxon>Batrachia</taxon>
        <taxon>Caudata</taxon>
        <taxon>Salamandroidea</taxon>
        <taxon>Salamandridae</taxon>
        <taxon>Pleurodelinae</taxon>
        <taxon>Pleurodeles</taxon>
    </lineage>
</organism>
<comment type="caution">
    <text evidence="1">The sequence shown here is derived from an EMBL/GenBank/DDBJ whole genome shotgun (WGS) entry which is preliminary data.</text>
</comment>
<sequence>MDLACLLRSQSRPQAPSRVGMGAPVGAAVSGCVASQCAPSPWCIFRLGFSDLRAPRGYLHAAAPRLSLNVAVGVAASPLLQFGVLGCRDRVSGSENFVISTMSVATAPFSALRTADVGIVFDGVFGAYLWLGFGPGPDLSPGEPLYTCSFICCWPRLHPTFIHLAWDCPVGRTSGKLPSPLYTYRLVTPR</sequence>
<dbReference type="EMBL" id="JANPWB010000003">
    <property type="protein sequence ID" value="KAJ1202339.1"/>
    <property type="molecule type" value="Genomic_DNA"/>
</dbReference>
<keyword evidence="2" id="KW-1185">Reference proteome</keyword>
<evidence type="ECO:0000313" key="2">
    <source>
        <dbReference type="Proteomes" id="UP001066276"/>
    </source>
</evidence>
<name>A0AAV7VL58_PLEWA</name>
<dbReference type="AlphaFoldDB" id="A0AAV7VL58"/>
<accession>A0AAV7VL58</accession>
<protein>
    <submittedName>
        <fullName evidence="1">Uncharacterized protein</fullName>
    </submittedName>
</protein>
<evidence type="ECO:0000313" key="1">
    <source>
        <dbReference type="EMBL" id="KAJ1202339.1"/>
    </source>
</evidence>
<reference evidence="1" key="1">
    <citation type="journal article" date="2022" name="bioRxiv">
        <title>Sequencing and chromosome-scale assembly of the giantPleurodeles waltlgenome.</title>
        <authorList>
            <person name="Brown T."/>
            <person name="Elewa A."/>
            <person name="Iarovenko S."/>
            <person name="Subramanian E."/>
            <person name="Araus A.J."/>
            <person name="Petzold A."/>
            <person name="Susuki M."/>
            <person name="Suzuki K.-i.T."/>
            <person name="Hayashi T."/>
            <person name="Toyoda A."/>
            <person name="Oliveira C."/>
            <person name="Osipova E."/>
            <person name="Leigh N.D."/>
            <person name="Simon A."/>
            <person name="Yun M.H."/>
        </authorList>
    </citation>
    <scope>NUCLEOTIDE SEQUENCE</scope>
    <source>
        <strain evidence="1">20211129_DDA</strain>
        <tissue evidence="1">Liver</tissue>
    </source>
</reference>